<dbReference type="AlphaFoldDB" id="A0A0G0HFF2"/>
<feature type="transmembrane region" description="Helical" evidence="1">
    <location>
        <begin position="417"/>
        <end position="437"/>
    </location>
</feature>
<feature type="transmembrane region" description="Helical" evidence="1">
    <location>
        <begin position="449"/>
        <end position="469"/>
    </location>
</feature>
<dbReference type="EMBL" id="LBTN01000009">
    <property type="protein sequence ID" value="KKQ40942.1"/>
    <property type="molecule type" value="Genomic_DNA"/>
</dbReference>
<gene>
    <name evidence="2" type="ORF">US58_C0009G0012</name>
</gene>
<feature type="transmembrane region" description="Helical" evidence="1">
    <location>
        <begin position="378"/>
        <end position="397"/>
    </location>
</feature>
<keyword evidence="1" id="KW-0812">Transmembrane</keyword>
<dbReference type="PANTHER" id="PTHR36851">
    <property type="entry name" value="UNNAMED PRODUCT"/>
    <property type="match status" value="1"/>
</dbReference>
<comment type="caution">
    <text evidence="2">The sequence shown here is derived from an EMBL/GenBank/DDBJ whole genome shotgun (WGS) entry which is preliminary data.</text>
</comment>
<keyword evidence="1" id="KW-1133">Transmembrane helix</keyword>
<sequence length="494" mass="58507">MLSSYQRYRLYEILPGLSIWLTLILGVVLSFVRPLWMIYFIIIFDVYWVLRVVYYSFYLILSWRRFRQAIKIDWLAKLKQEIPTWEEKKNVIFLPLYNEQWPVIKDTLTALANSTYPSKQLWVILSGEERRSEHWLSLQPQIKAEFGNVFADLIFYTHPQNLPDEIPGKGSNIHHAEKEFKLYADIKGWNYDNIIISVFDVDTIVHPQYFAHLNYMYCKHPRPTHSSFQPITLYNNNLWDSPAILRIMAFGTSFWMLFSLARLDNLVTFSSHSMSFRAALDCGGHAKDIVSEDSRIFFQCWLHYDGDYETTPLYIPVSMDTVRDDSWWRSLKNLYLQQRRWAWGTENIPYLLWNFKKHPRIDWWKKFVILFHEWEGKWSWAVVAIILTLLGRLPLWVAGTEVRQSALFFNTPNVLEVLMSMAMLGLFVSTIMSVLLLPPRPDKHHPYKYFYMVLQWLLVPVSLMLFSAAPCLDSVTHLMFGKYLGFNVSAKKRS</sequence>
<evidence type="ECO:0008006" key="4">
    <source>
        <dbReference type="Google" id="ProtNLM"/>
    </source>
</evidence>
<organism evidence="2 3">
    <name type="scientific">Candidatus Magasanikbacteria bacterium GW2011_GWA2_37_8</name>
    <dbReference type="NCBI Taxonomy" id="1619036"/>
    <lineage>
        <taxon>Bacteria</taxon>
        <taxon>Candidatus Magasanikiibacteriota</taxon>
    </lineage>
</organism>
<protein>
    <recommendedName>
        <fullName evidence="4">Glycosyltransferase 2-like domain-containing protein</fullName>
    </recommendedName>
</protein>
<feature type="transmembrane region" description="Helical" evidence="1">
    <location>
        <begin position="38"/>
        <end position="61"/>
    </location>
</feature>
<accession>A0A0G0HFF2</accession>
<proteinExistence type="predicted"/>
<evidence type="ECO:0000256" key="1">
    <source>
        <dbReference type="SAM" id="Phobius"/>
    </source>
</evidence>
<reference evidence="2 3" key="1">
    <citation type="journal article" date="2015" name="Nature">
        <title>rRNA introns, odd ribosomes, and small enigmatic genomes across a large radiation of phyla.</title>
        <authorList>
            <person name="Brown C.T."/>
            <person name="Hug L.A."/>
            <person name="Thomas B.C."/>
            <person name="Sharon I."/>
            <person name="Castelle C.J."/>
            <person name="Singh A."/>
            <person name="Wilkins M.J."/>
            <person name="Williams K.H."/>
            <person name="Banfield J.F."/>
        </authorList>
    </citation>
    <scope>NUCLEOTIDE SEQUENCE [LARGE SCALE GENOMIC DNA]</scope>
</reference>
<evidence type="ECO:0000313" key="2">
    <source>
        <dbReference type="EMBL" id="KKQ40942.1"/>
    </source>
</evidence>
<keyword evidence="1" id="KW-0472">Membrane</keyword>
<feature type="transmembrane region" description="Helical" evidence="1">
    <location>
        <begin position="12"/>
        <end position="32"/>
    </location>
</feature>
<dbReference type="STRING" id="1619036.US58_C0009G0012"/>
<dbReference type="InterPro" id="IPR029044">
    <property type="entry name" value="Nucleotide-diphossugar_trans"/>
</dbReference>
<dbReference type="SUPFAM" id="SSF53448">
    <property type="entry name" value="Nucleotide-diphospho-sugar transferases"/>
    <property type="match status" value="1"/>
</dbReference>
<dbReference type="PANTHER" id="PTHR36851:SF1">
    <property type="entry name" value="GLYCO_TRANS_2-LIKE DOMAIN-CONTAINING PROTEIN"/>
    <property type="match status" value="1"/>
</dbReference>
<name>A0A0G0HFF2_9BACT</name>
<dbReference type="Proteomes" id="UP000034333">
    <property type="component" value="Unassembled WGS sequence"/>
</dbReference>
<dbReference type="Gene3D" id="3.90.550.10">
    <property type="entry name" value="Spore Coat Polysaccharide Biosynthesis Protein SpsA, Chain A"/>
    <property type="match status" value="1"/>
</dbReference>
<evidence type="ECO:0000313" key="3">
    <source>
        <dbReference type="Proteomes" id="UP000034333"/>
    </source>
</evidence>